<keyword evidence="2 3" id="KW-0862">Zinc</keyword>
<dbReference type="GO" id="GO:0006123">
    <property type="term" value="P:mitochondrial electron transport, cytochrome c to oxygen"/>
    <property type="evidence" value="ECO:0007669"/>
    <property type="project" value="InterPro"/>
</dbReference>
<evidence type="ECO:0000256" key="1">
    <source>
        <dbReference type="ARBA" id="ARBA00022723"/>
    </source>
</evidence>
<proteinExistence type="predicted"/>
<feature type="binding site" evidence="3">
    <location>
        <position position="117"/>
    </location>
    <ligand>
        <name>Zn(2+)</name>
        <dbReference type="ChEBI" id="CHEBI:29105"/>
    </ligand>
</feature>
<dbReference type="SUPFAM" id="SSF57802">
    <property type="entry name" value="Rubredoxin-like"/>
    <property type="match status" value="1"/>
</dbReference>
<dbReference type="InterPro" id="IPR036972">
    <property type="entry name" value="Cyt_c_oxidase_su5b_sf"/>
</dbReference>
<evidence type="ECO:0000313" key="4">
    <source>
        <dbReference type="Proteomes" id="UP000887566"/>
    </source>
</evidence>
<accession>A0A914UQT3</accession>
<organism evidence="4 5">
    <name type="scientific">Plectus sambesii</name>
    <dbReference type="NCBI Taxonomy" id="2011161"/>
    <lineage>
        <taxon>Eukaryota</taxon>
        <taxon>Metazoa</taxon>
        <taxon>Ecdysozoa</taxon>
        <taxon>Nematoda</taxon>
        <taxon>Chromadorea</taxon>
        <taxon>Plectida</taxon>
        <taxon>Plectina</taxon>
        <taxon>Plectoidea</taxon>
        <taxon>Plectidae</taxon>
        <taxon>Plectus</taxon>
    </lineage>
</organism>
<evidence type="ECO:0000256" key="3">
    <source>
        <dbReference type="PIRSR" id="PIRSR602124-1"/>
    </source>
</evidence>
<keyword evidence="4" id="KW-1185">Reference proteome</keyword>
<keyword evidence="1 3" id="KW-0479">Metal-binding</keyword>
<dbReference type="GO" id="GO:0045277">
    <property type="term" value="C:respiratory chain complex IV"/>
    <property type="evidence" value="ECO:0007669"/>
    <property type="project" value="InterPro"/>
</dbReference>
<dbReference type="Proteomes" id="UP000887566">
    <property type="component" value="Unplaced"/>
</dbReference>
<dbReference type="CDD" id="cd00924">
    <property type="entry name" value="Cyt_c_Oxidase_Vb"/>
    <property type="match status" value="1"/>
</dbReference>
<dbReference type="PROSITE" id="PS51359">
    <property type="entry name" value="COX5B_2"/>
    <property type="match status" value="1"/>
</dbReference>
<feature type="binding site" evidence="3">
    <location>
        <position position="139"/>
    </location>
    <ligand>
        <name>Zn(2+)</name>
        <dbReference type="ChEBI" id="CHEBI:29105"/>
    </ligand>
</feature>
<dbReference type="GO" id="GO:0005740">
    <property type="term" value="C:mitochondrial envelope"/>
    <property type="evidence" value="ECO:0007669"/>
    <property type="project" value="InterPro"/>
</dbReference>
<name>A0A914UQT3_9BILA</name>
<feature type="binding site" evidence="3">
    <location>
        <position position="141"/>
    </location>
    <ligand>
        <name>Zn(2+)</name>
        <dbReference type="ChEBI" id="CHEBI:29105"/>
    </ligand>
</feature>
<reference evidence="5" key="1">
    <citation type="submission" date="2022-11" db="UniProtKB">
        <authorList>
            <consortium name="WormBaseParasite"/>
        </authorList>
    </citation>
    <scope>IDENTIFICATION</scope>
</reference>
<dbReference type="InterPro" id="IPR002124">
    <property type="entry name" value="Cyt_c_oxidase_su5b"/>
</dbReference>
<dbReference type="AlphaFoldDB" id="A0A914UQT3"/>
<evidence type="ECO:0000256" key="2">
    <source>
        <dbReference type="ARBA" id="ARBA00022833"/>
    </source>
</evidence>
<protein>
    <submittedName>
        <fullName evidence="5">Cytochrome c oxidase subunit 5B, mitochondrial</fullName>
    </submittedName>
</protein>
<dbReference type="PANTHER" id="PTHR10122">
    <property type="entry name" value="CYTOCHROME C OXIDASE SUBUNIT 5B, MITOCHONDRIAL"/>
    <property type="match status" value="1"/>
</dbReference>
<dbReference type="PANTHER" id="PTHR10122:SF0">
    <property type="entry name" value="CYTOCHROME C OXIDASE SUBUNIT 5B, ISOFORM A-RELATED"/>
    <property type="match status" value="1"/>
</dbReference>
<dbReference type="FunFam" id="2.60.11.10:FF:000004">
    <property type="entry name" value="Cytochrome c oxidase subunit 5B"/>
    <property type="match status" value="1"/>
</dbReference>
<evidence type="ECO:0000313" key="5">
    <source>
        <dbReference type="WBParaSite" id="PSAMB.scaffold117size76755.g2264.t1"/>
    </source>
</evidence>
<dbReference type="WBParaSite" id="PSAMB.scaffold117size76755.g2264.t1">
    <property type="protein sequence ID" value="PSAMB.scaffold117size76755.g2264.t1"/>
    <property type="gene ID" value="PSAMB.scaffold117size76755.g2264"/>
</dbReference>
<feature type="binding site" evidence="3">
    <location>
        <position position="119"/>
    </location>
    <ligand>
        <name>Zn(2+)</name>
        <dbReference type="ChEBI" id="CHEBI:29105"/>
    </ligand>
</feature>
<dbReference type="GO" id="GO:0046872">
    <property type="term" value="F:metal ion binding"/>
    <property type="evidence" value="ECO:0007669"/>
    <property type="project" value="UniProtKB-KW"/>
</dbReference>
<dbReference type="Pfam" id="PF01215">
    <property type="entry name" value="COX5B"/>
    <property type="match status" value="1"/>
</dbReference>
<sequence>MPPSVNYPFCIEYILQQKQPDMSQMAARSLCLQLVKLPKVTPGMVSQRTFASEVNREDYGYYPDPLEAATGSEKKMMLARLAGDDRYEPKIFYRGENTSKDNPNLIPSHYRDRLIACTCEPDAHYLNLMWIRKGTPSRCECGHWFKVIDADPDSY</sequence>
<dbReference type="Gene3D" id="2.60.11.10">
    <property type="entry name" value="Cytochrome c oxidase, subunit Vb"/>
    <property type="match status" value="1"/>
</dbReference>